<name>A0A0W7WEL9_9RHOB</name>
<protein>
    <recommendedName>
        <fullName evidence="8">Aminotransferase</fullName>
        <ecNumber evidence="8">2.6.1.-</ecNumber>
    </recommendedName>
</protein>
<evidence type="ECO:0000256" key="4">
    <source>
        <dbReference type="ARBA" id="ARBA00022576"/>
    </source>
</evidence>
<evidence type="ECO:0000256" key="6">
    <source>
        <dbReference type="ARBA" id="ARBA00022898"/>
    </source>
</evidence>
<dbReference type="RefSeq" id="WP_058864026.1">
    <property type="nucleotide sequence ID" value="NZ_LPXO01000019.1"/>
</dbReference>
<dbReference type="PANTHER" id="PTHR46383">
    <property type="entry name" value="ASPARTATE AMINOTRANSFERASE"/>
    <property type="match status" value="1"/>
</dbReference>
<comment type="subunit">
    <text evidence="3">Homodimer.</text>
</comment>
<evidence type="ECO:0000313" key="10">
    <source>
        <dbReference type="EMBL" id="KUF08994.1"/>
    </source>
</evidence>
<comment type="cofactor">
    <cofactor evidence="1 8">
        <name>pyridoxal 5'-phosphate</name>
        <dbReference type="ChEBI" id="CHEBI:597326"/>
    </cofactor>
</comment>
<dbReference type="Proteomes" id="UP000054396">
    <property type="component" value="Unassembled WGS sequence"/>
</dbReference>
<dbReference type="InterPro" id="IPR050596">
    <property type="entry name" value="AspAT/PAT-like"/>
</dbReference>
<organism evidence="10 11">
    <name type="scientific">Pseudoponticoccus marisrubri</name>
    <dbReference type="NCBI Taxonomy" id="1685382"/>
    <lineage>
        <taxon>Bacteria</taxon>
        <taxon>Pseudomonadati</taxon>
        <taxon>Pseudomonadota</taxon>
        <taxon>Alphaproteobacteria</taxon>
        <taxon>Rhodobacterales</taxon>
        <taxon>Roseobacteraceae</taxon>
        <taxon>Pseudoponticoccus</taxon>
    </lineage>
</organism>
<comment type="catalytic activity">
    <reaction evidence="7">
        <text>L-aspartate + 2-oxoglutarate = oxaloacetate + L-glutamate</text>
        <dbReference type="Rhea" id="RHEA:21824"/>
        <dbReference type="ChEBI" id="CHEBI:16452"/>
        <dbReference type="ChEBI" id="CHEBI:16810"/>
        <dbReference type="ChEBI" id="CHEBI:29985"/>
        <dbReference type="ChEBI" id="CHEBI:29991"/>
        <dbReference type="EC" id="2.6.1.1"/>
    </reaction>
</comment>
<dbReference type="GO" id="GO:0030170">
    <property type="term" value="F:pyridoxal phosphate binding"/>
    <property type="evidence" value="ECO:0007669"/>
    <property type="project" value="InterPro"/>
</dbReference>
<keyword evidence="4 8" id="KW-0032">Aminotransferase</keyword>
<evidence type="ECO:0000256" key="1">
    <source>
        <dbReference type="ARBA" id="ARBA00001933"/>
    </source>
</evidence>
<feature type="domain" description="Aminotransferase class I/classII large" evidence="9">
    <location>
        <begin position="45"/>
        <end position="405"/>
    </location>
</feature>
<dbReference type="PANTHER" id="PTHR46383:SF1">
    <property type="entry name" value="ASPARTATE AMINOTRANSFERASE"/>
    <property type="match status" value="1"/>
</dbReference>
<dbReference type="Gene3D" id="3.90.1150.10">
    <property type="entry name" value="Aspartate Aminotransferase, domain 1"/>
    <property type="match status" value="1"/>
</dbReference>
<sequence length="419" mass="45255">MPPPADGSATASDEWFFSRAAQRLKASATNATSQRARELRAEGRDIIALSAGEPDFDTPAHIRRAASDAMQAGHTRYTNVGGVPELKDAIRAKFLDENGLRFERSEVMASTGGKQVIANALLATINAGDEVIVPAPYWVSYPELVSFCGGTPVTVPTSARNGFLITAEELEAAITPRTKWLMLNSPCNPSGAVYHEQRLSELAAVLERHPQVHVLSDDIYEHLIYSDAPFRTLASVAPGLAGRILTMNGVSKAYSMTGWRIGFAGGPAKLIKVMEKIQGQTTSCPNAIAQWATIAALTGPKDFLAERRASFRERRDLVVSRINAIDGLECLTPDGAFYVYPSCEGLLGRVSPAGRTIDSDRDFAEALLEEANVAVVFGEAFGLAGHFRISYASPTAQLSEACDRIEAFCVRTSYRRAKA</sequence>
<keyword evidence="6" id="KW-0663">Pyridoxal phosphate</keyword>
<dbReference type="Pfam" id="PF00155">
    <property type="entry name" value="Aminotran_1_2"/>
    <property type="match status" value="1"/>
</dbReference>
<comment type="caution">
    <text evidence="10">The sequence shown here is derived from an EMBL/GenBank/DDBJ whole genome shotgun (WGS) entry which is preliminary data.</text>
</comment>
<dbReference type="FunFam" id="3.40.640.10:FF:000033">
    <property type="entry name" value="Aspartate aminotransferase"/>
    <property type="match status" value="1"/>
</dbReference>
<dbReference type="GO" id="GO:0004069">
    <property type="term" value="F:L-aspartate:2-oxoglutarate aminotransferase activity"/>
    <property type="evidence" value="ECO:0007669"/>
    <property type="project" value="UniProtKB-EC"/>
</dbReference>
<dbReference type="GO" id="GO:0006520">
    <property type="term" value="P:amino acid metabolic process"/>
    <property type="evidence" value="ECO:0007669"/>
    <property type="project" value="InterPro"/>
</dbReference>
<dbReference type="InterPro" id="IPR015421">
    <property type="entry name" value="PyrdxlP-dep_Trfase_major"/>
</dbReference>
<evidence type="ECO:0000256" key="8">
    <source>
        <dbReference type="RuleBase" id="RU000481"/>
    </source>
</evidence>
<dbReference type="InterPro" id="IPR004838">
    <property type="entry name" value="NHTrfase_class1_PyrdxlP-BS"/>
</dbReference>
<evidence type="ECO:0000256" key="7">
    <source>
        <dbReference type="ARBA" id="ARBA00049185"/>
    </source>
</evidence>
<dbReference type="EC" id="2.6.1.-" evidence="8"/>
<dbReference type="InterPro" id="IPR004839">
    <property type="entry name" value="Aminotransferase_I/II_large"/>
</dbReference>
<dbReference type="InterPro" id="IPR015424">
    <property type="entry name" value="PyrdxlP-dep_Trfase"/>
</dbReference>
<keyword evidence="5 8" id="KW-0808">Transferase</keyword>
<comment type="similarity">
    <text evidence="2 8">Belongs to the class-I pyridoxal-phosphate-dependent aminotransferase family.</text>
</comment>
<dbReference type="PROSITE" id="PS00105">
    <property type="entry name" value="AA_TRANSFER_CLASS_1"/>
    <property type="match status" value="1"/>
</dbReference>
<evidence type="ECO:0000256" key="5">
    <source>
        <dbReference type="ARBA" id="ARBA00022679"/>
    </source>
</evidence>
<gene>
    <name evidence="10" type="ORF">AVJ23_19915</name>
</gene>
<accession>A0A0W7WEL9</accession>
<evidence type="ECO:0000256" key="2">
    <source>
        <dbReference type="ARBA" id="ARBA00007441"/>
    </source>
</evidence>
<dbReference type="InterPro" id="IPR015422">
    <property type="entry name" value="PyrdxlP-dep_Trfase_small"/>
</dbReference>
<evidence type="ECO:0000259" key="9">
    <source>
        <dbReference type="Pfam" id="PF00155"/>
    </source>
</evidence>
<dbReference type="Gene3D" id="3.40.640.10">
    <property type="entry name" value="Type I PLP-dependent aspartate aminotransferase-like (Major domain)"/>
    <property type="match status" value="1"/>
</dbReference>
<dbReference type="AlphaFoldDB" id="A0A0W7WEL9"/>
<dbReference type="CDD" id="cd00609">
    <property type="entry name" value="AAT_like"/>
    <property type="match status" value="1"/>
</dbReference>
<reference evidence="10 11" key="1">
    <citation type="submission" date="2015-12" db="EMBL/GenBank/DDBJ databases">
        <authorList>
            <person name="Shamseldin A."/>
            <person name="Moawad H."/>
            <person name="Abd El-Rahim W.M."/>
            <person name="Sadowsky M.J."/>
        </authorList>
    </citation>
    <scope>NUCLEOTIDE SEQUENCE [LARGE SCALE GENOMIC DNA]</scope>
    <source>
        <strain evidence="10 11">SJ5A-1</strain>
    </source>
</reference>
<dbReference type="EMBL" id="LPXO01000019">
    <property type="protein sequence ID" value="KUF08994.1"/>
    <property type="molecule type" value="Genomic_DNA"/>
</dbReference>
<keyword evidence="11" id="KW-1185">Reference proteome</keyword>
<dbReference type="OrthoDB" id="9763453at2"/>
<evidence type="ECO:0000313" key="11">
    <source>
        <dbReference type="Proteomes" id="UP000054396"/>
    </source>
</evidence>
<dbReference type="SUPFAM" id="SSF53383">
    <property type="entry name" value="PLP-dependent transferases"/>
    <property type="match status" value="1"/>
</dbReference>
<proteinExistence type="inferred from homology"/>
<dbReference type="STRING" id="1685382.AVJ23_19915"/>
<evidence type="ECO:0000256" key="3">
    <source>
        <dbReference type="ARBA" id="ARBA00011738"/>
    </source>
</evidence>